<keyword evidence="2" id="KW-0812">Transmembrane</keyword>
<evidence type="ECO:0000313" key="4">
    <source>
        <dbReference type="Proteomes" id="UP000095751"/>
    </source>
</evidence>
<dbReference type="KEGG" id="fcy:FRACYDRAFT_197337"/>
<feature type="transmembrane region" description="Helical" evidence="2">
    <location>
        <begin position="171"/>
        <end position="190"/>
    </location>
</feature>
<name>A0A1E7EP48_9STRA</name>
<feature type="transmembrane region" description="Helical" evidence="2">
    <location>
        <begin position="84"/>
        <end position="105"/>
    </location>
</feature>
<keyword evidence="2" id="KW-0472">Membrane</keyword>
<dbReference type="EMBL" id="KV784384">
    <property type="protein sequence ID" value="OEU07738.1"/>
    <property type="molecule type" value="Genomic_DNA"/>
</dbReference>
<proteinExistence type="predicted"/>
<gene>
    <name evidence="3" type="ORF">FRACYDRAFT_197337</name>
</gene>
<feature type="compositionally biased region" description="Gly residues" evidence="1">
    <location>
        <begin position="1"/>
        <end position="18"/>
    </location>
</feature>
<accession>A0A1E7EP48</accession>
<protein>
    <submittedName>
        <fullName evidence="3">Uncharacterized protein</fullName>
    </submittedName>
</protein>
<evidence type="ECO:0000256" key="2">
    <source>
        <dbReference type="SAM" id="Phobius"/>
    </source>
</evidence>
<sequence>MAFGRGNKGGSSGGGGGESTSSSSTIVDNDPTSWIINNELANFVLMNTNEIKYMCMIGYTFLHGCKVFKKIDGNSSNEKKKFSAYKLITMILACTGGGILVPIFLNTIPVTIAIDAYPIAILQSRSVVSHLSAITNALMVVFYETIRTYVVTLFVGLAASTIAPSQFSFPVFGPIICGTIGGCGGAFLPFDKGLAPIKDGLPPPVFTAFTGATFFHLFTHYTKNGNDTGIPFVDDVLDQLQIDAPKKGKVIVALWFILYTFYLNGIFSAMASAPIPPPPVLKVVAASTKGASTKTASVKTEKKKRK</sequence>
<keyword evidence="2" id="KW-1133">Transmembrane helix</keyword>
<organism evidence="3 4">
    <name type="scientific">Fragilariopsis cylindrus CCMP1102</name>
    <dbReference type="NCBI Taxonomy" id="635003"/>
    <lineage>
        <taxon>Eukaryota</taxon>
        <taxon>Sar</taxon>
        <taxon>Stramenopiles</taxon>
        <taxon>Ochrophyta</taxon>
        <taxon>Bacillariophyta</taxon>
        <taxon>Bacillariophyceae</taxon>
        <taxon>Bacillariophycidae</taxon>
        <taxon>Bacillariales</taxon>
        <taxon>Bacillariaceae</taxon>
        <taxon>Fragilariopsis</taxon>
    </lineage>
</organism>
<dbReference type="OrthoDB" id="186336at2759"/>
<feature type="region of interest" description="Disordered" evidence="1">
    <location>
        <begin position="1"/>
        <end position="26"/>
    </location>
</feature>
<dbReference type="AlphaFoldDB" id="A0A1E7EP48"/>
<keyword evidence="4" id="KW-1185">Reference proteome</keyword>
<dbReference type="InParanoid" id="A0A1E7EP48"/>
<feature type="transmembrane region" description="Helical" evidence="2">
    <location>
        <begin position="250"/>
        <end position="271"/>
    </location>
</feature>
<evidence type="ECO:0000313" key="3">
    <source>
        <dbReference type="EMBL" id="OEU07738.1"/>
    </source>
</evidence>
<evidence type="ECO:0000256" key="1">
    <source>
        <dbReference type="SAM" id="MobiDB-lite"/>
    </source>
</evidence>
<dbReference type="Proteomes" id="UP000095751">
    <property type="component" value="Unassembled WGS sequence"/>
</dbReference>
<reference evidence="3 4" key="1">
    <citation type="submission" date="2016-09" db="EMBL/GenBank/DDBJ databases">
        <title>Extensive genetic diversity and differential bi-allelic expression allows diatom success in the polar Southern Ocean.</title>
        <authorList>
            <consortium name="DOE Joint Genome Institute"/>
            <person name="Mock T."/>
            <person name="Otillar R.P."/>
            <person name="Strauss J."/>
            <person name="Dupont C."/>
            <person name="Frickenhaus S."/>
            <person name="Maumus F."/>
            <person name="Mcmullan M."/>
            <person name="Sanges R."/>
            <person name="Schmutz J."/>
            <person name="Toseland A."/>
            <person name="Valas R."/>
            <person name="Veluchamy A."/>
            <person name="Ward B.J."/>
            <person name="Allen A."/>
            <person name="Barry K."/>
            <person name="Falciatore A."/>
            <person name="Ferrante M."/>
            <person name="Fortunato A.E."/>
            <person name="Gloeckner G."/>
            <person name="Gruber A."/>
            <person name="Hipkin R."/>
            <person name="Janech M."/>
            <person name="Kroth P."/>
            <person name="Leese F."/>
            <person name="Lindquist E."/>
            <person name="Lyon B.R."/>
            <person name="Martin J."/>
            <person name="Mayer C."/>
            <person name="Parker M."/>
            <person name="Quesneville H."/>
            <person name="Raymond J."/>
            <person name="Uhlig C."/>
            <person name="Valentin K.U."/>
            <person name="Worden A.Z."/>
            <person name="Armbrust E.V."/>
            <person name="Bowler C."/>
            <person name="Green B."/>
            <person name="Moulton V."/>
            <person name="Van Oosterhout C."/>
            <person name="Grigoriev I."/>
        </authorList>
    </citation>
    <scope>NUCLEOTIDE SEQUENCE [LARGE SCALE GENOMIC DNA]</scope>
    <source>
        <strain evidence="3 4">CCMP1102</strain>
    </source>
</reference>